<evidence type="ECO:0000256" key="1">
    <source>
        <dbReference type="SAM" id="SignalP"/>
    </source>
</evidence>
<accession>F0X562</accession>
<dbReference type="EMBL" id="FX115953">
    <property type="protein sequence ID" value="BAJ78056.1"/>
    <property type="molecule type" value="mRNA"/>
</dbReference>
<keyword evidence="1" id="KW-0732">Signal</keyword>
<feature type="chain" id="PRO_5007655417" evidence="1">
    <location>
        <begin position="28"/>
        <end position="76"/>
    </location>
</feature>
<feature type="signal peptide" evidence="1">
    <location>
        <begin position="1"/>
        <end position="27"/>
    </location>
</feature>
<dbReference type="AlphaFoldDB" id="F0X562"/>
<protein>
    <submittedName>
        <fullName evidence="2">ABC transporter permease, putative</fullName>
    </submittedName>
</protein>
<organism evidence="2">
    <name type="scientific">Cryptosporidium parvum</name>
    <dbReference type="NCBI Taxonomy" id="5807"/>
    <lineage>
        <taxon>Eukaryota</taxon>
        <taxon>Sar</taxon>
        <taxon>Alveolata</taxon>
        <taxon>Apicomplexa</taxon>
        <taxon>Conoidasida</taxon>
        <taxon>Coccidia</taxon>
        <taxon>Eucoccidiorida</taxon>
        <taxon>Eimeriorina</taxon>
        <taxon>Cryptosporidiidae</taxon>
        <taxon>Cryptosporidium</taxon>
    </lineage>
</organism>
<name>F0X562_CRYPV</name>
<dbReference type="EMBL" id="FX115630">
    <property type="protein sequence ID" value="BAJ77733.1"/>
    <property type="molecule type" value="mRNA"/>
</dbReference>
<evidence type="ECO:0000313" key="2">
    <source>
        <dbReference type="EMBL" id="BAJ77733.1"/>
    </source>
</evidence>
<reference evidence="2" key="1">
    <citation type="submission" date="2011-02" db="EMBL/GenBank/DDBJ databases">
        <title>Construction and analysis of full-length cDNA library of Cryptosporidium parvum.</title>
        <authorList>
            <person name="Yamagishi J."/>
            <person name="Wakaguri H."/>
            <person name="Sugano S."/>
            <person name="Kawano S."/>
            <person name="Fujisaki K."/>
            <person name="Sugimoto C."/>
            <person name="Watanabe J."/>
            <person name="Suzuki Y."/>
            <person name="Kimata I."/>
            <person name="Xuan X."/>
        </authorList>
    </citation>
    <scope>NUCLEOTIDE SEQUENCE</scope>
    <source>
        <strain evidence="2">HNJ-1</strain>
    </source>
</reference>
<sequence>MHGFPSIMPGGQKAFLIFLTTASGVSSTNIAEEVSDFDIFSCPSSNPGSILWERITGLCLIPAASQYSLASMLTFL</sequence>
<proteinExistence type="evidence at transcript level"/>